<protein>
    <submittedName>
        <fullName evidence="1">Uncharacterized protein</fullName>
    </submittedName>
</protein>
<evidence type="ECO:0000313" key="2">
    <source>
        <dbReference type="Proteomes" id="UP001157502"/>
    </source>
</evidence>
<accession>A0ACC2GTW4</accession>
<reference evidence="1" key="1">
    <citation type="submission" date="2021-05" db="EMBL/GenBank/DDBJ databases">
        <authorList>
            <person name="Pan Q."/>
            <person name="Jouanno E."/>
            <person name="Zahm M."/>
            <person name="Klopp C."/>
            <person name="Cabau C."/>
            <person name="Louis A."/>
            <person name="Berthelot C."/>
            <person name="Parey E."/>
            <person name="Roest Crollius H."/>
            <person name="Montfort J."/>
            <person name="Robinson-Rechavi M."/>
            <person name="Bouchez O."/>
            <person name="Lampietro C."/>
            <person name="Lopez Roques C."/>
            <person name="Donnadieu C."/>
            <person name="Postlethwait J."/>
            <person name="Bobe J."/>
            <person name="Dillon D."/>
            <person name="Chandos A."/>
            <person name="von Hippel F."/>
            <person name="Guiguen Y."/>
        </authorList>
    </citation>
    <scope>NUCLEOTIDE SEQUENCE</scope>
    <source>
        <strain evidence="1">YG-Jan2019</strain>
    </source>
</reference>
<dbReference type="Proteomes" id="UP001157502">
    <property type="component" value="Chromosome 9"/>
</dbReference>
<organism evidence="1 2">
    <name type="scientific">Dallia pectoralis</name>
    <name type="common">Alaska blackfish</name>
    <dbReference type="NCBI Taxonomy" id="75939"/>
    <lineage>
        <taxon>Eukaryota</taxon>
        <taxon>Metazoa</taxon>
        <taxon>Chordata</taxon>
        <taxon>Craniata</taxon>
        <taxon>Vertebrata</taxon>
        <taxon>Euteleostomi</taxon>
        <taxon>Actinopterygii</taxon>
        <taxon>Neopterygii</taxon>
        <taxon>Teleostei</taxon>
        <taxon>Protacanthopterygii</taxon>
        <taxon>Esociformes</taxon>
        <taxon>Umbridae</taxon>
        <taxon>Dallia</taxon>
    </lineage>
</organism>
<sequence length="215" mass="24544">MLVQKELEELQSMKQAILCQQEEERQAHLMMQKETYAQQQQQLEQIQRLQEQLRAQLEEQSAGRCTRWMCLLGQGQQEAIILGPGGTELAHQIMEAGVRQAAGTVSWIRPTPPGGRSGARRRRAWTVVCRRMTRTRKSGSQLGPGGAGLARQRGGGRTDLRYVLSRLTLRSPYRQTRRECTDRRKDGALRFGKSTQRGQRRPTPLDMEHTDHLQS</sequence>
<name>A0ACC2GTW4_DALPE</name>
<comment type="caution">
    <text evidence="1">The sequence shown here is derived from an EMBL/GenBank/DDBJ whole genome shotgun (WGS) entry which is preliminary data.</text>
</comment>
<evidence type="ECO:0000313" key="1">
    <source>
        <dbReference type="EMBL" id="KAJ8007214.1"/>
    </source>
</evidence>
<dbReference type="EMBL" id="CM055736">
    <property type="protein sequence ID" value="KAJ8007214.1"/>
    <property type="molecule type" value="Genomic_DNA"/>
</dbReference>
<keyword evidence="2" id="KW-1185">Reference proteome</keyword>
<proteinExistence type="predicted"/>
<gene>
    <name evidence="1" type="ORF">DPEC_G00115210</name>
</gene>